<dbReference type="Proteomes" id="UP001431783">
    <property type="component" value="Unassembled WGS sequence"/>
</dbReference>
<reference evidence="1 2" key="1">
    <citation type="submission" date="2023-03" db="EMBL/GenBank/DDBJ databases">
        <title>Genome insight into feeding habits of ladybird beetles.</title>
        <authorList>
            <person name="Li H.-S."/>
            <person name="Huang Y.-H."/>
            <person name="Pang H."/>
        </authorList>
    </citation>
    <scope>NUCLEOTIDE SEQUENCE [LARGE SCALE GENOMIC DNA]</scope>
    <source>
        <strain evidence="1">SYSU_2023b</strain>
        <tissue evidence="1">Whole body</tissue>
    </source>
</reference>
<dbReference type="SUPFAM" id="SSF52047">
    <property type="entry name" value="RNI-like"/>
    <property type="match status" value="1"/>
</dbReference>
<dbReference type="InterPro" id="IPR032675">
    <property type="entry name" value="LRR_dom_sf"/>
</dbReference>
<dbReference type="AlphaFoldDB" id="A0AAW1V2J8"/>
<comment type="caution">
    <text evidence="1">The sequence shown here is derived from an EMBL/GenBank/DDBJ whole genome shotgun (WGS) entry which is preliminary data.</text>
</comment>
<gene>
    <name evidence="1" type="ORF">WA026_001101</name>
</gene>
<protein>
    <submittedName>
        <fullName evidence="1">Uncharacterized protein</fullName>
    </submittedName>
</protein>
<dbReference type="Gene3D" id="3.80.10.10">
    <property type="entry name" value="Ribonuclease Inhibitor"/>
    <property type="match status" value="1"/>
</dbReference>
<accession>A0AAW1V2J8</accession>
<keyword evidence="2" id="KW-1185">Reference proteome</keyword>
<dbReference type="EMBL" id="JARQZJ010000121">
    <property type="protein sequence ID" value="KAK9888880.1"/>
    <property type="molecule type" value="Genomic_DNA"/>
</dbReference>
<organism evidence="1 2">
    <name type="scientific">Henosepilachna vigintioctopunctata</name>
    <dbReference type="NCBI Taxonomy" id="420089"/>
    <lineage>
        <taxon>Eukaryota</taxon>
        <taxon>Metazoa</taxon>
        <taxon>Ecdysozoa</taxon>
        <taxon>Arthropoda</taxon>
        <taxon>Hexapoda</taxon>
        <taxon>Insecta</taxon>
        <taxon>Pterygota</taxon>
        <taxon>Neoptera</taxon>
        <taxon>Endopterygota</taxon>
        <taxon>Coleoptera</taxon>
        <taxon>Polyphaga</taxon>
        <taxon>Cucujiformia</taxon>
        <taxon>Coccinelloidea</taxon>
        <taxon>Coccinellidae</taxon>
        <taxon>Epilachninae</taxon>
        <taxon>Epilachnini</taxon>
        <taxon>Henosepilachna</taxon>
    </lineage>
</organism>
<sequence length="148" mass="16952">MNPIGSRIGNLILTSLIENKNLKSLNLEACNIKVDKNIGQLLQTSTLEELYMSNNLIGDEIGNIILNSLYSNGSLKKFDLRMCCIHSDIQQKISERVKEIKLKQFHISHTCEKQIKLNFDQSFLLYFDSIQLNENLVPKDETLPLNIE</sequence>
<name>A0AAW1V2J8_9CUCU</name>
<evidence type="ECO:0000313" key="2">
    <source>
        <dbReference type="Proteomes" id="UP001431783"/>
    </source>
</evidence>
<proteinExistence type="predicted"/>
<evidence type="ECO:0000313" key="1">
    <source>
        <dbReference type="EMBL" id="KAK9888880.1"/>
    </source>
</evidence>